<evidence type="ECO:0000256" key="2">
    <source>
        <dbReference type="ARBA" id="ARBA00022737"/>
    </source>
</evidence>
<dbReference type="PANTHER" id="PTHR12848">
    <property type="entry name" value="REGULATORY-ASSOCIATED PROTEIN OF MTOR"/>
    <property type="match status" value="1"/>
</dbReference>
<sequence>MSIAFFSADRHYTAGKAQQQHLPKNEWRMRMKTTAVQMVMCLNVGIDPPDVVKTSPCARDECWMDPRPLHAARQVDKIPRELQKQYERWQARVMQAQYKAVLDPTADEVQRMCLQTRRYAGEDRVVFHYNGHGVPRPTSRQEIWVFNQNYTQYIPVLMKDVMSWLKTPTVYVLDCSDAGTLLESFLPKEVALLPMNPSMPSDVFTSCLTTPSGSPSDGGQVPGLPDQPAHAPGELNWIFTAITDTIAWNTCPPAPRLCLRHGGACPTDLFQKLFRQDLLLAALFRHFLLAERIMRTANCTP</sequence>
<reference evidence="4" key="1">
    <citation type="journal article" date="2022" name="bioRxiv">
        <title>Genomics of Preaxostyla Flagellates Illuminates Evolutionary Transitions and the Path Towards Mitochondrial Loss.</title>
        <authorList>
            <person name="Novak L.V.F."/>
            <person name="Treitli S.C."/>
            <person name="Pyrih J."/>
            <person name="Halakuc P."/>
            <person name="Pipaliya S.V."/>
            <person name="Vacek V."/>
            <person name="Brzon O."/>
            <person name="Soukal P."/>
            <person name="Eme L."/>
            <person name="Dacks J.B."/>
            <person name="Karnkowska A."/>
            <person name="Elias M."/>
            <person name="Hampl V."/>
        </authorList>
    </citation>
    <scope>NUCLEOTIDE SEQUENCE</scope>
    <source>
        <strain evidence="4">RCP-MX</strain>
    </source>
</reference>
<evidence type="ECO:0000259" key="3">
    <source>
        <dbReference type="SMART" id="SM01302"/>
    </source>
</evidence>
<keyword evidence="1" id="KW-0853">WD repeat</keyword>
<dbReference type="Proteomes" id="UP001141327">
    <property type="component" value="Unassembled WGS sequence"/>
</dbReference>
<dbReference type="SMART" id="SM01302">
    <property type="entry name" value="Raptor_N"/>
    <property type="match status" value="1"/>
</dbReference>
<name>A0ABQ8V0Q0_9EUKA</name>
<keyword evidence="2" id="KW-0677">Repeat</keyword>
<dbReference type="InterPro" id="IPR029347">
    <property type="entry name" value="Raptor_N"/>
</dbReference>
<comment type="caution">
    <text evidence="4">The sequence shown here is derived from an EMBL/GenBank/DDBJ whole genome shotgun (WGS) entry which is preliminary data.</text>
</comment>
<keyword evidence="5" id="KW-1185">Reference proteome</keyword>
<gene>
    <name evidence="4" type="ORF">PAPYR_663</name>
</gene>
<accession>A0ABQ8V0Q0</accession>
<evidence type="ECO:0000256" key="1">
    <source>
        <dbReference type="ARBA" id="ARBA00022574"/>
    </source>
</evidence>
<evidence type="ECO:0000313" key="4">
    <source>
        <dbReference type="EMBL" id="KAJ4462660.1"/>
    </source>
</evidence>
<dbReference type="InterPro" id="IPR004083">
    <property type="entry name" value="Raptor"/>
</dbReference>
<dbReference type="EMBL" id="JAPMOS010000002">
    <property type="protein sequence ID" value="KAJ4462660.1"/>
    <property type="molecule type" value="Genomic_DNA"/>
</dbReference>
<evidence type="ECO:0000313" key="5">
    <source>
        <dbReference type="Proteomes" id="UP001141327"/>
    </source>
</evidence>
<dbReference type="Pfam" id="PF14538">
    <property type="entry name" value="Raptor_N"/>
    <property type="match status" value="1"/>
</dbReference>
<feature type="domain" description="Raptor N-terminal CASPase-like" evidence="3">
    <location>
        <begin position="30"/>
        <end position="186"/>
    </location>
</feature>
<dbReference type="PANTHER" id="PTHR12848:SF16">
    <property type="entry name" value="REGULATORY-ASSOCIATED PROTEIN OF MTOR"/>
    <property type="match status" value="1"/>
</dbReference>
<proteinExistence type="predicted"/>
<organism evidence="4 5">
    <name type="scientific">Paratrimastix pyriformis</name>
    <dbReference type="NCBI Taxonomy" id="342808"/>
    <lineage>
        <taxon>Eukaryota</taxon>
        <taxon>Metamonada</taxon>
        <taxon>Preaxostyla</taxon>
        <taxon>Paratrimastigidae</taxon>
        <taxon>Paratrimastix</taxon>
    </lineage>
</organism>
<dbReference type="PRINTS" id="PR01547">
    <property type="entry name" value="YEAST176DUF"/>
</dbReference>
<protein>
    <submittedName>
        <fullName evidence="4">Regulatory-associated protein of mTOR</fullName>
    </submittedName>
</protein>